<protein>
    <recommendedName>
        <fullName evidence="1">PPM-type phosphatase domain-containing protein</fullName>
    </recommendedName>
</protein>
<dbReference type="Pfam" id="PF13672">
    <property type="entry name" value="PP2C_2"/>
    <property type="match status" value="1"/>
</dbReference>
<evidence type="ECO:0000313" key="3">
    <source>
        <dbReference type="Proteomes" id="UP000653674"/>
    </source>
</evidence>
<evidence type="ECO:0000259" key="1">
    <source>
        <dbReference type="Pfam" id="PF13672"/>
    </source>
</evidence>
<dbReference type="AlphaFoldDB" id="A0A8J3PPL6"/>
<evidence type="ECO:0000313" key="2">
    <source>
        <dbReference type="EMBL" id="GIG76504.1"/>
    </source>
</evidence>
<gene>
    <name evidence="2" type="ORF">Pfl04_49080</name>
</gene>
<dbReference type="SUPFAM" id="SSF81606">
    <property type="entry name" value="PP2C-like"/>
    <property type="match status" value="1"/>
</dbReference>
<dbReference type="Gene3D" id="3.60.40.10">
    <property type="entry name" value="PPM-type phosphatase domain"/>
    <property type="match status" value="1"/>
</dbReference>
<comment type="caution">
    <text evidence="2">The sequence shown here is derived from an EMBL/GenBank/DDBJ whole genome shotgun (WGS) entry which is preliminary data.</text>
</comment>
<dbReference type="Proteomes" id="UP000653674">
    <property type="component" value="Unassembled WGS sequence"/>
</dbReference>
<feature type="domain" description="PPM-type phosphatase" evidence="1">
    <location>
        <begin position="28"/>
        <end position="218"/>
    </location>
</feature>
<dbReference type="InterPro" id="IPR036457">
    <property type="entry name" value="PPM-type-like_dom_sf"/>
</dbReference>
<proteinExistence type="predicted"/>
<sequence>MQVRLASEPAPDRAVNEDQGFAVGGLVGVLDGVSVPDGVDTGCHHGAAWYVQRLADHLVTGYRRDPDTPLDQLLAEAISAVRGDHGNQCDLGNPGTVASTVCLLKNADSHVDYFVLADSPLVLDRGDEIQVVADDRFEKAVAQLRRTVLTGDAALDSTERIARMRTATIEKHKLTNQPHGYWIAAANPSAAYEAVTGTAPLHGPDRVRRAALLTDGASAAVEQFGLFDWAGLLDVLTDQGPYELIRQVRAAENADHDGHARPRYKRHDDATAALCLFEEDQT</sequence>
<dbReference type="InterPro" id="IPR001932">
    <property type="entry name" value="PPM-type_phosphatase-like_dom"/>
</dbReference>
<reference evidence="2" key="1">
    <citation type="submission" date="2021-01" db="EMBL/GenBank/DDBJ databases">
        <title>Whole genome shotgun sequence of Planosporangium flavigriseum NBRC 105377.</title>
        <authorList>
            <person name="Komaki H."/>
            <person name="Tamura T."/>
        </authorList>
    </citation>
    <scope>NUCLEOTIDE SEQUENCE</scope>
    <source>
        <strain evidence="2">NBRC 105377</strain>
    </source>
</reference>
<dbReference type="EMBL" id="BONU01000059">
    <property type="protein sequence ID" value="GIG76504.1"/>
    <property type="molecule type" value="Genomic_DNA"/>
</dbReference>
<accession>A0A8J3PPL6</accession>
<keyword evidence="3" id="KW-1185">Reference proteome</keyword>
<organism evidence="2 3">
    <name type="scientific">Planosporangium flavigriseum</name>
    <dbReference type="NCBI Taxonomy" id="373681"/>
    <lineage>
        <taxon>Bacteria</taxon>
        <taxon>Bacillati</taxon>
        <taxon>Actinomycetota</taxon>
        <taxon>Actinomycetes</taxon>
        <taxon>Micromonosporales</taxon>
        <taxon>Micromonosporaceae</taxon>
        <taxon>Planosporangium</taxon>
    </lineage>
</organism>
<name>A0A8J3PPL6_9ACTN</name>